<dbReference type="GO" id="GO:0032259">
    <property type="term" value="P:methylation"/>
    <property type="evidence" value="ECO:0007669"/>
    <property type="project" value="UniProtKB-KW"/>
</dbReference>
<organism evidence="8 9">
    <name type="scientific">Thraustotheca clavata</name>
    <dbReference type="NCBI Taxonomy" id="74557"/>
    <lineage>
        <taxon>Eukaryota</taxon>
        <taxon>Sar</taxon>
        <taxon>Stramenopiles</taxon>
        <taxon>Oomycota</taxon>
        <taxon>Saprolegniomycetes</taxon>
        <taxon>Saprolegniales</taxon>
        <taxon>Achlyaceae</taxon>
        <taxon>Thraustotheca</taxon>
    </lineage>
</organism>
<dbReference type="InterPro" id="IPR050410">
    <property type="entry name" value="CCR4/nocturin_mRNA_transcr"/>
</dbReference>
<dbReference type="EMBL" id="JNBS01001674">
    <property type="protein sequence ID" value="OQS01076.1"/>
    <property type="molecule type" value="Genomic_DNA"/>
</dbReference>
<evidence type="ECO:0000313" key="9">
    <source>
        <dbReference type="Proteomes" id="UP000243217"/>
    </source>
</evidence>
<proteinExistence type="predicted"/>
<keyword evidence="9" id="KW-1185">Reference proteome</keyword>
<reference evidence="8 9" key="1">
    <citation type="journal article" date="2014" name="Genome Biol. Evol.">
        <title>The secreted proteins of Achlya hypogyna and Thraustotheca clavata identify the ancestral oomycete secretome and reveal gene acquisitions by horizontal gene transfer.</title>
        <authorList>
            <person name="Misner I."/>
            <person name="Blouin N."/>
            <person name="Leonard G."/>
            <person name="Richards T.A."/>
            <person name="Lane C.E."/>
        </authorList>
    </citation>
    <scope>NUCLEOTIDE SEQUENCE [LARGE SCALE GENOMIC DNA]</scope>
    <source>
        <strain evidence="8 9">ATCC 34112</strain>
    </source>
</reference>
<keyword evidence="4" id="KW-0175">Coiled coil</keyword>
<dbReference type="PROSITE" id="PS51675">
    <property type="entry name" value="SAM_MT_TRM10"/>
    <property type="match status" value="1"/>
</dbReference>
<feature type="compositionally biased region" description="Basic and acidic residues" evidence="5">
    <location>
        <begin position="45"/>
        <end position="58"/>
    </location>
</feature>
<keyword evidence="1" id="KW-0489">Methyltransferase</keyword>
<keyword evidence="3" id="KW-0949">S-adenosyl-L-methionine</keyword>
<evidence type="ECO:0000256" key="4">
    <source>
        <dbReference type="SAM" id="Coils"/>
    </source>
</evidence>
<evidence type="ECO:0000256" key="3">
    <source>
        <dbReference type="ARBA" id="ARBA00022691"/>
    </source>
</evidence>
<dbReference type="PANTHER" id="PTHR12121">
    <property type="entry name" value="CARBON CATABOLITE REPRESSOR PROTEIN 4"/>
    <property type="match status" value="1"/>
</dbReference>
<feature type="coiled-coil region" evidence="4">
    <location>
        <begin position="85"/>
        <end position="112"/>
    </location>
</feature>
<dbReference type="GO" id="GO:0000288">
    <property type="term" value="P:nuclear-transcribed mRNA catabolic process, deadenylation-dependent decay"/>
    <property type="evidence" value="ECO:0007669"/>
    <property type="project" value="TreeGrafter"/>
</dbReference>
<dbReference type="AlphaFoldDB" id="A0A1V9ZSR7"/>
<dbReference type="GO" id="GO:0005739">
    <property type="term" value="C:mitochondrion"/>
    <property type="evidence" value="ECO:0007669"/>
    <property type="project" value="TreeGrafter"/>
</dbReference>
<accession>A0A1V9ZSR7</accession>
<dbReference type="STRING" id="74557.A0A1V9ZSR7"/>
<evidence type="ECO:0000256" key="6">
    <source>
        <dbReference type="SAM" id="SignalP"/>
    </source>
</evidence>
<feature type="chain" id="PRO_5012438656" evidence="6">
    <location>
        <begin position="22"/>
        <end position="848"/>
    </location>
</feature>
<evidence type="ECO:0000256" key="2">
    <source>
        <dbReference type="ARBA" id="ARBA00022679"/>
    </source>
</evidence>
<dbReference type="Gene3D" id="3.40.1280.30">
    <property type="match status" value="1"/>
</dbReference>
<dbReference type="InterPro" id="IPR038459">
    <property type="entry name" value="MT_TRM10-typ_sf"/>
</dbReference>
<evidence type="ECO:0000259" key="7">
    <source>
        <dbReference type="PROSITE" id="PS51675"/>
    </source>
</evidence>
<dbReference type="GO" id="GO:0000175">
    <property type="term" value="F:3'-5'-RNA exonuclease activity"/>
    <property type="evidence" value="ECO:0007669"/>
    <property type="project" value="TreeGrafter"/>
</dbReference>
<evidence type="ECO:0000256" key="1">
    <source>
        <dbReference type="ARBA" id="ARBA00022603"/>
    </source>
</evidence>
<dbReference type="InterPro" id="IPR028564">
    <property type="entry name" value="MT_TRM10-typ"/>
</dbReference>
<name>A0A1V9ZSR7_9STRA</name>
<feature type="signal peptide" evidence="6">
    <location>
        <begin position="1"/>
        <end position="21"/>
    </location>
</feature>
<evidence type="ECO:0000313" key="8">
    <source>
        <dbReference type="EMBL" id="OQS01076.1"/>
    </source>
</evidence>
<feature type="region of interest" description="Disordered" evidence="5">
    <location>
        <begin position="37"/>
        <end position="67"/>
    </location>
</feature>
<dbReference type="GO" id="GO:0008168">
    <property type="term" value="F:methyltransferase activity"/>
    <property type="evidence" value="ECO:0007669"/>
    <property type="project" value="UniProtKB-KW"/>
</dbReference>
<comment type="caution">
    <text evidence="8">The sequence shown here is derived from an EMBL/GenBank/DDBJ whole genome shotgun (WGS) entry which is preliminary data.</text>
</comment>
<keyword evidence="6" id="KW-0732">Signal</keyword>
<dbReference type="OrthoDB" id="412787at2759"/>
<dbReference type="SUPFAM" id="SSF56219">
    <property type="entry name" value="DNase I-like"/>
    <property type="match status" value="1"/>
</dbReference>
<feature type="domain" description="SAM-dependent MTase TRM10-type" evidence="7">
    <location>
        <begin position="102"/>
        <end position="311"/>
    </location>
</feature>
<dbReference type="PANTHER" id="PTHR12121:SF37">
    <property type="entry name" value="2',5'-PHOSPHODIESTERASE 12"/>
    <property type="match status" value="1"/>
</dbReference>
<protein>
    <submittedName>
        <fullName evidence="8">2',5'-phosphodiesterase</fullName>
    </submittedName>
</protein>
<dbReference type="InterPro" id="IPR036691">
    <property type="entry name" value="Endo/exonu/phosph_ase_sf"/>
</dbReference>
<evidence type="ECO:0000256" key="5">
    <source>
        <dbReference type="SAM" id="MobiDB-lite"/>
    </source>
</evidence>
<keyword evidence="2" id="KW-0808">Transferase</keyword>
<dbReference type="Gene3D" id="3.60.10.10">
    <property type="entry name" value="Endonuclease/exonuclease/phosphatase"/>
    <property type="match status" value="1"/>
</dbReference>
<dbReference type="Proteomes" id="UP000243217">
    <property type="component" value="Unassembled WGS sequence"/>
</dbReference>
<gene>
    <name evidence="8" type="ORF">THRCLA_05782</name>
</gene>
<sequence>MRNPWTIAVAISAIVALAAIASWINEASDACAAEKKRSRQLRKQQRIEQRRNNIDERRKAKKLQHQAERQRVYKETKDVPQAEKQKNYEAKLALKQRKKEELEDKLNYAMATGLRVVVDLGFLQGQSLREQNSVIKQVGCAYGVMKRSEFPLLLSLHFASYHGDIAAICDKAGLNVWKATRHSEPIEELFPGESIVMLSPDSPNVLTEIDPKTIYVIGGIVDRTVRKSETLTKASRIRHIQTARFPSECSDNSLLEIKMSSPSKSTLLAHVRHVFGTNTITIKFPLLGTDRQLVRQVDEELSRILVRIDRLLHPPNSKQVQKQGKKTKMKQIHQQLGKSNTLIELRDGNGTLLETTLPLGKALTQATTLQIQQDIYKIVLNEPSIKSISLIDHILMTGVPLVPMVDMEFCTPSDCIWKWERLNDDGKANLVSTACMYTPKDDDIGKFLRITCTSPIDTIISMISKSKVEQGPDRSVFNSRHALIENTCLDDTSFRIMSYNILYSKYARADREYNRMYPFAKAGILHDRYRMPLIGLEMIESKCHLICTQEMGENIFHTYFNPLLSAHGFKGIYSNKAGSTPEGCAFFIHESKWDIIESMNITFSKALNDIEKEDIKSPLQMFLAAHTQVALAVRTVPSVAQIVLLQSKAHPNQAILVANTHLYYRHDADAVRLVQSALMTRFLEEKKAHFSASLGLNIGVIIAGDLNSLPDACPAQYLLHGSINENHRHWKEASSFEWSSNTSLSCPMTWDSNIEKVLTHQLALTSACGTPEFTHLVKNHEFTFIGTLDHILIDSTTLTCTQSFPFFTLEQATHETSLPTSVFPSDHISLLADIRLTSNTSTTTHITP</sequence>
<dbReference type="CDD" id="cd18089">
    <property type="entry name" value="SPOUT_Trm10-like"/>
    <property type="match status" value="1"/>
</dbReference>